<keyword evidence="2" id="KW-1133">Transmembrane helix</keyword>
<feature type="transmembrane region" description="Helical" evidence="2">
    <location>
        <begin position="67"/>
        <end position="89"/>
    </location>
</feature>
<keyword evidence="2" id="KW-0812">Transmembrane</keyword>
<reference evidence="4" key="1">
    <citation type="submission" date="2020-08" db="EMBL/GenBank/DDBJ databases">
        <title>Pontibacter sp. SD6 16S ribosomal RNA gene Genome sequencing and assembly.</title>
        <authorList>
            <person name="Kang M."/>
        </authorList>
    </citation>
    <scope>NUCLEOTIDE SEQUENCE</scope>
    <source>
        <strain evidence="4">SD6</strain>
    </source>
</reference>
<name>A0A923SLG4_9BACT</name>
<comment type="caution">
    <text evidence="4">The sequence shown here is derived from an EMBL/GenBank/DDBJ whole genome shotgun (WGS) entry which is preliminary data.</text>
</comment>
<dbReference type="PANTHER" id="PTHR34220:SF7">
    <property type="entry name" value="SENSOR HISTIDINE KINASE YPDA"/>
    <property type="match status" value="1"/>
</dbReference>
<dbReference type="InterPro" id="IPR036890">
    <property type="entry name" value="HATPase_C_sf"/>
</dbReference>
<dbReference type="GO" id="GO:0000155">
    <property type="term" value="F:phosphorelay sensor kinase activity"/>
    <property type="evidence" value="ECO:0007669"/>
    <property type="project" value="InterPro"/>
</dbReference>
<dbReference type="PANTHER" id="PTHR34220">
    <property type="entry name" value="SENSOR HISTIDINE KINASE YPDA"/>
    <property type="match status" value="1"/>
</dbReference>
<evidence type="ECO:0000256" key="1">
    <source>
        <dbReference type="SAM" id="Coils"/>
    </source>
</evidence>
<sequence length="341" mass="39045">MSPLRIILVYLGWALLWSAVQAMLLWSVGLPVDVAVADALLTNLLLTTGGYAMGTGLRYYQPSIKQGAYLFGWSLGLAGICILLFDFIVERAFSSNEVYLSFESATLPVRLVFAWLMVLLMLLMSWMWYYTRNRQQDEERKATTEKLAREAELNTLRQQLQPHFLFNSLNSISALVGARPEQARTMIHQLSEFLRGTLRKENQQLVTLEDELRHLELYLEIEKVRFGHRLQTAIEVQNETMNMRLPALLLQPVVENAIKFGLYDTIGDTAINIKATVADHHLQLQVQNPYDPDTTRPNRGTGFGLSSVQRRLYLLYARQDLLSTRQQDHTFITTIKIPQAK</sequence>
<feature type="domain" description="Signal transduction histidine kinase internal region" evidence="3">
    <location>
        <begin position="151"/>
        <end position="230"/>
    </location>
</feature>
<dbReference type="Pfam" id="PF06580">
    <property type="entry name" value="His_kinase"/>
    <property type="match status" value="1"/>
</dbReference>
<keyword evidence="1" id="KW-0175">Coiled coil</keyword>
<dbReference type="InterPro" id="IPR010559">
    <property type="entry name" value="Sig_transdc_His_kin_internal"/>
</dbReference>
<dbReference type="Proteomes" id="UP000603640">
    <property type="component" value="Unassembled WGS sequence"/>
</dbReference>
<accession>A0A923SLG4</accession>
<feature type="transmembrane region" description="Helical" evidence="2">
    <location>
        <begin position="109"/>
        <end position="131"/>
    </location>
</feature>
<keyword evidence="4" id="KW-0418">Kinase</keyword>
<dbReference type="GO" id="GO:0016020">
    <property type="term" value="C:membrane"/>
    <property type="evidence" value="ECO:0007669"/>
    <property type="project" value="InterPro"/>
</dbReference>
<evidence type="ECO:0000313" key="4">
    <source>
        <dbReference type="EMBL" id="MBC5994856.1"/>
    </source>
</evidence>
<evidence type="ECO:0000313" key="5">
    <source>
        <dbReference type="Proteomes" id="UP000603640"/>
    </source>
</evidence>
<dbReference type="SUPFAM" id="SSF55874">
    <property type="entry name" value="ATPase domain of HSP90 chaperone/DNA topoisomerase II/histidine kinase"/>
    <property type="match status" value="1"/>
</dbReference>
<feature type="transmembrane region" description="Helical" evidence="2">
    <location>
        <begin position="7"/>
        <end position="28"/>
    </location>
</feature>
<dbReference type="EMBL" id="JACRVF010000007">
    <property type="protein sequence ID" value="MBC5994856.1"/>
    <property type="molecule type" value="Genomic_DNA"/>
</dbReference>
<keyword evidence="5" id="KW-1185">Reference proteome</keyword>
<protein>
    <submittedName>
        <fullName evidence="4">Histidine kinase</fullName>
    </submittedName>
</protein>
<feature type="coiled-coil region" evidence="1">
    <location>
        <begin position="191"/>
        <end position="218"/>
    </location>
</feature>
<keyword evidence="4" id="KW-0808">Transferase</keyword>
<dbReference type="Gene3D" id="3.30.565.10">
    <property type="entry name" value="Histidine kinase-like ATPase, C-terminal domain"/>
    <property type="match status" value="1"/>
</dbReference>
<evidence type="ECO:0000259" key="3">
    <source>
        <dbReference type="Pfam" id="PF06580"/>
    </source>
</evidence>
<dbReference type="InterPro" id="IPR050640">
    <property type="entry name" value="Bact_2-comp_sensor_kinase"/>
</dbReference>
<gene>
    <name evidence="4" type="ORF">H8S84_18570</name>
</gene>
<evidence type="ECO:0000256" key="2">
    <source>
        <dbReference type="SAM" id="Phobius"/>
    </source>
</evidence>
<keyword evidence="2" id="KW-0472">Membrane</keyword>
<feature type="transmembrane region" description="Helical" evidence="2">
    <location>
        <begin position="40"/>
        <end position="60"/>
    </location>
</feature>
<proteinExistence type="predicted"/>
<organism evidence="4 5">
    <name type="scientific">Pontibacter cellulosilyticus</name>
    <dbReference type="NCBI Taxonomy" id="1720253"/>
    <lineage>
        <taxon>Bacteria</taxon>
        <taxon>Pseudomonadati</taxon>
        <taxon>Bacteroidota</taxon>
        <taxon>Cytophagia</taxon>
        <taxon>Cytophagales</taxon>
        <taxon>Hymenobacteraceae</taxon>
        <taxon>Pontibacter</taxon>
    </lineage>
</organism>
<dbReference type="RefSeq" id="WP_187068890.1">
    <property type="nucleotide sequence ID" value="NZ_JACRVF010000007.1"/>
</dbReference>
<dbReference type="AlphaFoldDB" id="A0A923SLG4"/>